<evidence type="ECO:0000313" key="2">
    <source>
        <dbReference type="EMBL" id="ANZ42717.1"/>
    </source>
</evidence>
<organism evidence="2 3">
    <name type="scientific">Lentzea guizhouensis</name>
    <dbReference type="NCBI Taxonomy" id="1586287"/>
    <lineage>
        <taxon>Bacteria</taxon>
        <taxon>Bacillati</taxon>
        <taxon>Actinomycetota</taxon>
        <taxon>Actinomycetes</taxon>
        <taxon>Pseudonocardiales</taxon>
        <taxon>Pseudonocardiaceae</taxon>
        <taxon>Lentzea</taxon>
    </lineage>
</organism>
<dbReference type="Proteomes" id="UP000093053">
    <property type="component" value="Chromosome"/>
</dbReference>
<keyword evidence="1" id="KW-0812">Transmembrane</keyword>
<evidence type="ECO:0008006" key="4">
    <source>
        <dbReference type="Google" id="ProtNLM"/>
    </source>
</evidence>
<keyword evidence="3" id="KW-1185">Reference proteome</keyword>
<dbReference type="STRING" id="1586287.BBK82_13755"/>
<gene>
    <name evidence="2" type="ORF">BBK82_13755</name>
</gene>
<reference evidence="2 3" key="1">
    <citation type="submission" date="2016-07" db="EMBL/GenBank/DDBJ databases">
        <title>Complete genome sequence of the Lentzea guizhouensis DHS C013.</title>
        <authorList>
            <person name="Cao C."/>
        </authorList>
    </citation>
    <scope>NUCLEOTIDE SEQUENCE [LARGE SCALE GENOMIC DNA]</scope>
    <source>
        <strain evidence="2 3">DHS C013</strain>
    </source>
</reference>
<feature type="transmembrane region" description="Helical" evidence="1">
    <location>
        <begin position="29"/>
        <end position="45"/>
    </location>
</feature>
<name>A0A1B2HYD6_9PSEU</name>
<dbReference type="InterPro" id="IPR019277">
    <property type="entry name" value="DUF2304"/>
</dbReference>
<proteinExistence type="predicted"/>
<feature type="transmembrane region" description="Helical" evidence="1">
    <location>
        <begin position="65"/>
        <end position="85"/>
    </location>
</feature>
<dbReference type="Pfam" id="PF10066">
    <property type="entry name" value="DUF2304"/>
    <property type="match status" value="1"/>
</dbReference>
<dbReference type="EMBL" id="CP016793">
    <property type="protein sequence ID" value="ANZ42717.1"/>
    <property type="molecule type" value="Genomic_DNA"/>
</dbReference>
<evidence type="ECO:0000313" key="3">
    <source>
        <dbReference type="Proteomes" id="UP000093053"/>
    </source>
</evidence>
<keyword evidence="1" id="KW-1133">Transmembrane helix</keyword>
<dbReference type="KEGG" id="led:BBK82_13755"/>
<dbReference type="AlphaFoldDB" id="A0A1B2HYD6"/>
<evidence type="ECO:0000256" key="1">
    <source>
        <dbReference type="SAM" id="Phobius"/>
    </source>
</evidence>
<keyword evidence="1" id="KW-0472">Membrane</keyword>
<protein>
    <recommendedName>
        <fullName evidence="4">DUF2304 domain-containing protein</fullName>
    </recommendedName>
</protein>
<sequence length="116" mass="12785">MQYILVLLVAGLLILFVRKRGNAKSAASVKLAFILFVIFGIYAVLRPSDLTVIAGWLGVGRGTDLLLYGIVIVFTAATLNTYLRFKELELRYARLARAIAIRQAEPPVDYAGKQDA</sequence>
<accession>A0A1B2HYD6</accession>
<dbReference type="OrthoDB" id="8904808at2"/>